<keyword evidence="2 6" id="KW-0812">Transmembrane</keyword>
<dbReference type="Pfam" id="PF00955">
    <property type="entry name" value="HCO3_cotransp"/>
    <property type="match status" value="2"/>
</dbReference>
<evidence type="ECO:0000256" key="3">
    <source>
        <dbReference type="ARBA" id="ARBA00022989"/>
    </source>
</evidence>
<dbReference type="Gene3D" id="3.40.50.720">
    <property type="entry name" value="NAD(P)-binding Rossmann-like Domain"/>
    <property type="match status" value="1"/>
</dbReference>
<dbReference type="GO" id="GO:0005886">
    <property type="term" value="C:plasma membrane"/>
    <property type="evidence" value="ECO:0007669"/>
    <property type="project" value="TreeGrafter"/>
</dbReference>
<evidence type="ECO:0000256" key="4">
    <source>
        <dbReference type="ARBA" id="ARBA00023136"/>
    </source>
</evidence>
<dbReference type="GO" id="GO:0000324">
    <property type="term" value="C:fungal-type vacuole"/>
    <property type="evidence" value="ECO:0007669"/>
    <property type="project" value="TreeGrafter"/>
</dbReference>
<proteinExistence type="predicted"/>
<dbReference type="Pfam" id="PF00106">
    <property type="entry name" value="adh_short"/>
    <property type="match status" value="1"/>
</dbReference>
<comment type="caution">
    <text evidence="8">The sequence shown here is derived from an EMBL/GenBank/DDBJ whole genome shotgun (WGS) entry which is preliminary data.</text>
</comment>
<dbReference type="SUPFAM" id="SSF51735">
    <property type="entry name" value="NAD(P)-binding Rossmann-fold domains"/>
    <property type="match status" value="1"/>
</dbReference>
<feature type="transmembrane region" description="Helical" evidence="6">
    <location>
        <begin position="116"/>
        <end position="137"/>
    </location>
</feature>
<dbReference type="InterPro" id="IPR036291">
    <property type="entry name" value="NAD(P)-bd_dom_sf"/>
</dbReference>
<feature type="domain" description="Bicarbonate transporter-like transmembrane" evidence="7">
    <location>
        <begin position="56"/>
        <end position="222"/>
    </location>
</feature>
<reference evidence="8 9" key="1">
    <citation type="submission" date="2018-01" db="EMBL/GenBank/DDBJ databases">
        <title>Harnessing the power of phylogenomics to disentangle the directionality and signatures of interkingdom host jumping in the parasitic fungal genus Tolypocladium.</title>
        <authorList>
            <person name="Quandt C.A."/>
            <person name="Patterson W."/>
            <person name="Spatafora J.W."/>
        </authorList>
    </citation>
    <scope>NUCLEOTIDE SEQUENCE [LARGE SCALE GENOMIC DNA]</scope>
    <source>
        <strain evidence="8 9">NRBC 100945</strain>
    </source>
</reference>
<feature type="region of interest" description="Disordered" evidence="5">
    <location>
        <begin position="569"/>
        <end position="591"/>
    </location>
</feature>
<dbReference type="EMBL" id="PKSG01000048">
    <property type="protein sequence ID" value="POR39282.1"/>
    <property type="molecule type" value="Genomic_DNA"/>
</dbReference>
<protein>
    <recommendedName>
        <fullName evidence="7">Bicarbonate transporter-like transmembrane domain-containing protein</fullName>
    </recommendedName>
</protein>
<dbReference type="GO" id="GO:0005452">
    <property type="term" value="F:solute:inorganic anion antiporter activity"/>
    <property type="evidence" value="ECO:0007669"/>
    <property type="project" value="InterPro"/>
</dbReference>
<name>A0A2S4LA21_9HYPO</name>
<keyword evidence="4 6" id="KW-0472">Membrane</keyword>
<sequence length="939" mass="101669">MTAPAGAARRPARHGAASNDDHGPQDARGQEAAAGELPGRPEPSRYFGPAGTLRPFRLLRGDVANLRRRWPSDWAVFNQQVVASAVYIFFTNILPGITFANDLYVLTGKSWGTIEVVFSTGLCGVIFAVFSAQPLTILGVTGPFSVLAENIHKLCETHFHVEFLPVMAWSLIHAGWMHVLLAVFNAHDWTMKYVTHFSADVFSLLNSVIYFHKAALELQRTHDRASLAALLYAVIGASGTCLLAVLLSTANSWTPLFHRYVRLGLAEYAAAISIILWIGIPHIGELAALDHERLQVQTAFQPSSPERATFFVRFWTLPVGWVFLSIIPGAIITVLFYFDHEISSIICTVQRYGVRKPGGFAWDIVLLGATTVLCGILGIPPANGLLPQAPLHAESLLYYVAEGPPRTDETGEGANDQPDPEPERARPVARTYEQRYSPLFQAALILVFVSPPLQRLLGLAQTSVLAGLFLFMGYQSLAVNPILARIVHLLTPWPELPALPGGASWLGVHCYTITQVVLTGVVFGITLTVAAPAFPLVIIALVPLRLSLMGRMWSRETLRAVDGWACRPGRPEDGEHEAQPQQTPRMMSDEEKGDVASDAVGPLAAPRAPCHPLCKPPYRNRSKYLLKLTNMALELAGKSALITGGGAGINLAFAKLLLEKGCSVTIGDLRLSPEAEALFKQYPHHDGDRDTCSAPSAVFHKTNVVSWPQLSALWAAATSTFPTVDIVVPGAGIFEPAWSSFWSAPKTDANPGSQSRDPADADPGHYATLDINLVAPIRLSQLAIGHWTQRRQKGCLVLVGSIAGYMASPTTPLYFVSKHGLHGFVRSLGGLRDAAGIRIGAVAPGAVKTALWEEDPTKASMITPDIDWIEHADVAAAMYQLVVDEDKGDGTILEILSTGTRVVPLFNADPPETIPVMLPGYHAAQQALLEHLKTDGLQV</sequence>
<feature type="transmembrane region" description="Helical" evidence="6">
    <location>
        <begin position="260"/>
        <end position="280"/>
    </location>
</feature>
<evidence type="ECO:0000256" key="5">
    <source>
        <dbReference type="SAM" id="MobiDB-lite"/>
    </source>
</evidence>
<organism evidence="8 9">
    <name type="scientific">Tolypocladium paradoxum</name>
    <dbReference type="NCBI Taxonomy" id="94208"/>
    <lineage>
        <taxon>Eukaryota</taxon>
        <taxon>Fungi</taxon>
        <taxon>Dikarya</taxon>
        <taxon>Ascomycota</taxon>
        <taxon>Pezizomycotina</taxon>
        <taxon>Sordariomycetes</taxon>
        <taxon>Hypocreomycetidae</taxon>
        <taxon>Hypocreales</taxon>
        <taxon>Ophiocordycipitaceae</taxon>
        <taxon>Tolypocladium</taxon>
    </lineage>
</organism>
<feature type="transmembrane region" description="Helical" evidence="6">
    <location>
        <begin position="465"/>
        <end position="487"/>
    </location>
</feature>
<dbReference type="GO" id="GO:0006820">
    <property type="term" value="P:monoatomic anion transport"/>
    <property type="evidence" value="ECO:0007669"/>
    <property type="project" value="InterPro"/>
</dbReference>
<dbReference type="AlphaFoldDB" id="A0A2S4LA21"/>
<dbReference type="PANTHER" id="PTHR11453:SF82">
    <property type="entry name" value="BORON TRANSPORTER 1"/>
    <property type="match status" value="1"/>
</dbReference>
<evidence type="ECO:0000259" key="7">
    <source>
        <dbReference type="Pfam" id="PF00955"/>
    </source>
</evidence>
<feature type="transmembrane region" description="Helical" evidence="6">
    <location>
        <begin position="521"/>
        <end position="544"/>
    </location>
</feature>
<evidence type="ECO:0000256" key="1">
    <source>
        <dbReference type="ARBA" id="ARBA00004141"/>
    </source>
</evidence>
<gene>
    <name evidence="8" type="ORF">TPAR_00511</name>
</gene>
<dbReference type="PANTHER" id="PTHR11453">
    <property type="entry name" value="ANION EXCHANGE PROTEIN"/>
    <property type="match status" value="1"/>
</dbReference>
<evidence type="ECO:0000313" key="8">
    <source>
        <dbReference type="EMBL" id="POR39282.1"/>
    </source>
</evidence>
<feature type="region of interest" description="Disordered" evidence="5">
    <location>
        <begin position="407"/>
        <end position="427"/>
    </location>
</feature>
<accession>A0A2S4LA21</accession>
<dbReference type="OrthoDB" id="1735926at2759"/>
<feature type="compositionally biased region" description="Basic and acidic residues" evidence="5">
    <location>
        <begin position="19"/>
        <end position="29"/>
    </location>
</feature>
<feature type="domain" description="Bicarbonate transporter-like transmembrane" evidence="7">
    <location>
        <begin position="228"/>
        <end position="562"/>
    </location>
</feature>
<feature type="transmembrane region" description="Helical" evidence="6">
    <location>
        <begin position="319"/>
        <end position="338"/>
    </location>
</feature>
<dbReference type="Proteomes" id="UP000237481">
    <property type="component" value="Unassembled WGS sequence"/>
</dbReference>
<feature type="region of interest" description="Disordered" evidence="5">
    <location>
        <begin position="1"/>
        <end position="49"/>
    </location>
</feature>
<dbReference type="GO" id="GO:0080139">
    <property type="term" value="F:borate efflux transmembrane transporter activity"/>
    <property type="evidence" value="ECO:0007669"/>
    <property type="project" value="TreeGrafter"/>
</dbReference>
<evidence type="ECO:0000256" key="2">
    <source>
        <dbReference type="ARBA" id="ARBA00022692"/>
    </source>
</evidence>
<keyword evidence="3 6" id="KW-1133">Transmembrane helix</keyword>
<dbReference type="PRINTS" id="PR00081">
    <property type="entry name" value="GDHRDH"/>
</dbReference>
<evidence type="ECO:0000313" key="9">
    <source>
        <dbReference type="Proteomes" id="UP000237481"/>
    </source>
</evidence>
<feature type="transmembrane region" description="Helical" evidence="6">
    <location>
        <begin position="224"/>
        <end position="248"/>
    </location>
</feature>
<feature type="compositionally biased region" description="Basic and acidic residues" evidence="5">
    <location>
        <begin position="569"/>
        <end position="578"/>
    </location>
</feature>
<comment type="subcellular location">
    <subcellularLocation>
        <location evidence="1">Membrane</location>
        <topology evidence="1">Multi-pass membrane protein</topology>
    </subcellularLocation>
</comment>
<dbReference type="InterPro" id="IPR002347">
    <property type="entry name" value="SDR_fam"/>
</dbReference>
<dbReference type="InterPro" id="IPR003020">
    <property type="entry name" value="HCO3_transpt_euk"/>
</dbReference>
<feature type="transmembrane region" description="Helical" evidence="6">
    <location>
        <begin position="81"/>
        <end position="104"/>
    </location>
</feature>
<feature type="transmembrane region" description="Helical" evidence="6">
    <location>
        <begin position="166"/>
        <end position="186"/>
    </location>
</feature>
<feature type="transmembrane region" description="Helical" evidence="6">
    <location>
        <begin position="359"/>
        <end position="379"/>
    </location>
</feature>
<dbReference type="InterPro" id="IPR011531">
    <property type="entry name" value="HCO3_transpt-like_TM_dom"/>
</dbReference>
<dbReference type="STRING" id="94208.A0A2S4LA21"/>
<evidence type="ECO:0000256" key="6">
    <source>
        <dbReference type="SAM" id="Phobius"/>
    </source>
</evidence>
<keyword evidence="9" id="KW-1185">Reference proteome</keyword>
<feature type="compositionally biased region" description="Low complexity" evidence="5">
    <location>
        <begin position="1"/>
        <end position="17"/>
    </location>
</feature>
<dbReference type="GO" id="GO:0050801">
    <property type="term" value="P:monoatomic ion homeostasis"/>
    <property type="evidence" value="ECO:0007669"/>
    <property type="project" value="TreeGrafter"/>
</dbReference>